<dbReference type="Proteomes" id="UP001056384">
    <property type="component" value="Chromosome 2"/>
</dbReference>
<name>A0A9Q9EHV0_9PEZI</name>
<organism evidence="2 3">
    <name type="scientific">Septoria linicola</name>
    <dbReference type="NCBI Taxonomy" id="215465"/>
    <lineage>
        <taxon>Eukaryota</taxon>
        <taxon>Fungi</taxon>
        <taxon>Dikarya</taxon>
        <taxon>Ascomycota</taxon>
        <taxon>Pezizomycotina</taxon>
        <taxon>Dothideomycetes</taxon>
        <taxon>Dothideomycetidae</taxon>
        <taxon>Mycosphaerellales</taxon>
        <taxon>Mycosphaerellaceae</taxon>
        <taxon>Septoria</taxon>
    </lineage>
</organism>
<proteinExistence type="predicted"/>
<keyword evidence="3" id="KW-1185">Reference proteome</keyword>
<evidence type="ECO:0000256" key="1">
    <source>
        <dbReference type="SAM" id="MobiDB-lite"/>
    </source>
</evidence>
<dbReference type="EMBL" id="CP099419">
    <property type="protein sequence ID" value="USW50342.1"/>
    <property type="molecule type" value="Genomic_DNA"/>
</dbReference>
<protein>
    <submittedName>
        <fullName evidence="2">Uncharacterized protein</fullName>
    </submittedName>
</protein>
<feature type="region of interest" description="Disordered" evidence="1">
    <location>
        <begin position="67"/>
        <end position="103"/>
    </location>
</feature>
<accession>A0A9Q9EHV0</accession>
<dbReference type="AlphaFoldDB" id="A0A9Q9EHV0"/>
<evidence type="ECO:0000313" key="2">
    <source>
        <dbReference type="EMBL" id="USW50342.1"/>
    </source>
</evidence>
<feature type="compositionally biased region" description="Low complexity" evidence="1">
    <location>
        <begin position="74"/>
        <end position="88"/>
    </location>
</feature>
<reference evidence="2" key="1">
    <citation type="submission" date="2022-06" db="EMBL/GenBank/DDBJ databases">
        <title>Complete genome sequences of two strains of the flax pathogen Septoria linicola.</title>
        <authorList>
            <person name="Lapalu N."/>
            <person name="Simon A."/>
            <person name="Demenou B."/>
            <person name="Paumier D."/>
            <person name="Guillot M.-P."/>
            <person name="Gout L."/>
            <person name="Valade R."/>
        </authorList>
    </citation>
    <scope>NUCLEOTIDE SEQUENCE</scope>
    <source>
        <strain evidence="2">SE15195</strain>
    </source>
</reference>
<sequence>MSTNKGGAQGERAAEEVKGGVKGLHNLTEGIRHNVNAFADDLIGGNKTHKSTGFSSDAKLAGKEIEHKIGGEKPATTPHTTPAGTNPAGSHADNTTSSAKAPL</sequence>
<evidence type="ECO:0000313" key="3">
    <source>
        <dbReference type="Proteomes" id="UP001056384"/>
    </source>
</evidence>
<feature type="compositionally biased region" description="Polar residues" evidence="1">
    <location>
        <begin position="92"/>
        <end position="103"/>
    </location>
</feature>
<gene>
    <name evidence="2" type="ORF">Slin15195_G036610</name>
</gene>